<evidence type="ECO:0000313" key="1">
    <source>
        <dbReference type="EMBL" id="KAI9913175.1"/>
    </source>
</evidence>
<gene>
    <name evidence="1" type="ORF">PsorP6_005708</name>
</gene>
<name>A0ACC0W4T4_9STRA</name>
<sequence length="333" mass="36362">MRIAFFSAHSYDIEAMERAAKEGDVTPKHDLAFITSRLDVQSAKLAEGSEAVCIFVNDVADEATLRVLHAGGTKVLLLRCAGYDMVNLTVAKELEMPVLRVPAYSPYAVADHTAALMLTLNRKIHRSYNRTRELNFRLEGLLGFDLNGKTVGVVGTGKIGALFARIAAGFGCKVLAYDIKESPDALRYGAKYVSQDEIWARSDIISLHCPLLPSTKHVINAESIAKMKQGVMLINTSRGGLIDTKALVSGLKRGKIGSVGLDVFEGEGQYFYSDRSGGIIADETLARLFTFPNVVITGHQAFFTKEALDNIGHTTIENFKAYEAKAELVNEVK</sequence>
<comment type="caution">
    <text evidence="1">The sequence shown here is derived from an EMBL/GenBank/DDBJ whole genome shotgun (WGS) entry which is preliminary data.</text>
</comment>
<protein>
    <submittedName>
        <fullName evidence="1">Uncharacterized protein</fullName>
    </submittedName>
</protein>
<reference evidence="1 2" key="1">
    <citation type="journal article" date="2022" name="bioRxiv">
        <title>The genome of the oomycete Peronosclerospora sorghi, a cosmopolitan pathogen of maize and sorghum, is inflated with dispersed pseudogenes.</title>
        <authorList>
            <person name="Fletcher K."/>
            <person name="Martin F."/>
            <person name="Isakeit T."/>
            <person name="Cavanaugh K."/>
            <person name="Magill C."/>
            <person name="Michelmore R."/>
        </authorList>
    </citation>
    <scope>NUCLEOTIDE SEQUENCE [LARGE SCALE GENOMIC DNA]</scope>
    <source>
        <strain evidence="1">P6</strain>
    </source>
</reference>
<proteinExistence type="predicted"/>
<keyword evidence="2" id="KW-1185">Reference proteome</keyword>
<organism evidence="1 2">
    <name type="scientific">Peronosclerospora sorghi</name>
    <dbReference type="NCBI Taxonomy" id="230839"/>
    <lineage>
        <taxon>Eukaryota</taxon>
        <taxon>Sar</taxon>
        <taxon>Stramenopiles</taxon>
        <taxon>Oomycota</taxon>
        <taxon>Peronosporomycetes</taxon>
        <taxon>Peronosporales</taxon>
        <taxon>Peronosporaceae</taxon>
        <taxon>Peronosclerospora</taxon>
    </lineage>
</organism>
<accession>A0ACC0W4T4</accession>
<dbReference type="EMBL" id="CM047583">
    <property type="protein sequence ID" value="KAI9913175.1"/>
    <property type="molecule type" value="Genomic_DNA"/>
</dbReference>
<dbReference type="Proteomes" id="UP001163321">
    <property type="component" value="Chromosome 4"/>
</dbReference>
<evidence type="ECO:0000313" key="2">
    <source>
        <dbReference type="Proteomes" id="UP001163321"/>
    </source>
</evidence>